<dbReference type="EMBL" id="JANPWB010000006">
    <property type="protein sequence ID" value="KAJ1175064.1"/>
    <property type="molecule type" value="Genomic_DNA"/>
</dbReference>
<accession>A0AAV7TFE4</accession>
<dbReference type="Proteomes" id="UP001066276">
    <property type="component" value="Chromosome 3_2"/>
</dbReference>
<evidence type="ECO:0000313" key="2">
    <source>
        <dbReference type="EMBL" id="KAJ1175064.1"/>
    </source>
</evidence>
<evidence type="ECO:0000256" key="1">
    <source>
        <dbReference type="SAM" id="MobiDB-lite"/>
    </source>
</evidence>
<proteinExistence type="predicted"/>
<name>A0AAV7TFE4_PLEWA</name>
<gene>
    <name evidence="2" type="ORF">NDU88_000355</name>
</gene>
<organism evidence="2 3">
    <name type="scientific">Pleurodeles waltl</name>
    <name type="common">Iberian ribbed newt</name>
    <dbReference type="NCBI Taxonomy" id="8319"/>
    <lineage>
        <taxon>Eukaryota</taxon>
        <taxon>Metazoa</taxon>
        <taxon>Chordata</taxon>
        <taxon>Craniata</taxon>
        <taxon>Vertebrata</taxon>
        <taxon>Euteleostomi</taxon>
        <taxon>Amphibia</taxon>
        <taxon>Batrachia</taxon>
        <taxon>Caudata</taxon>
        <taxon>Salamandroidea</taxon>
        <taxon>Salamandridae</taxon>
        <taxon>Pleurodelinae</taxon>
        <taxon>Pleurodeles</taxon>
    </lineage>
</organism>
<evidence type="ECO:0000313" key="3">
    <source>
        <dbReference type="Proteomes" id="UP001066276"/>
    </source>
</evidence>
<keyword evidence="3" id="KW-1185">Reference proteome</keyword>
<feature type="region of interest" description="Disordered" evidence="1">
    <location>
        <begin position="1"/>
        <end position="23"/>
    </location>
</feature>
<reference evidence="2" key="1">
    <citation type="journal article" date="2022" name="bioRxiv">
        <title>Sequencing and chromosome-scale assembly of the giantPleurodeles waltlgenome.</title>
        <authorList>
            <person name="Brown T."/>
            <person name="Elewa A."/>
            <person name="Iarovenko S."/>
            <person name="Subramanian E."/>
            <person name="Araus A.J."/>
            <person name="Petzold A."/>
            <person name="Susuki M."/>
            <person name="Suzuki K.-i.T."/>
            <person name="Hayashi T."/>
            <person name="Toyoda A."/>
            <person name="Oliveira C."/>
            <person name="Osipova E."/>
            <person name="Leigh N.D."/>
            <person name="Simon A."/>
            <person name="Yun M.H."/>
        </authorList>
    </citation>
    <scope>NUCLEOTIDE SEQUENCE</scope>
    <source>
        <strain evidence="2">20211129_DDA</strain>
        <tissue evidence="2">Liver</tissue>
    </source>
</reference>
<feature type="compositionally biased region" description="Basic and acidic residues" evidence="1">
    <location>
        <begin position="13"/>
        <end position="23"/>
    </location>
</feature>
<protein>
    <submittedName>
        <fullName evidence="2">Uncharacterized protein</fullName>
    </submittedName>
</protein>
<comment type="caution">
    <text evidence="2">The sequence shown here is derived from an EMBL/GenBank/DDBJ whole genome shotgun (WGS) entry which is preliminary data.</text>
</comment>
<sequence>MEDGVPIELGGKGSKETKGHRQHGLDKLHWPGAIRFRRNRTPTTNCGVHLLPSLRQLVRSHTPARGCRLLRCPSGAPVLHFCCSALPLRRVLRGAVCWYRGFSAPPARLALLQAAPGCATRAGSAYARLSAKSPPSLRPM</sequence>
<dbReference type="AlphaFoldDB" id="A0AAV7TFE4"/>